<keyword evidence="4 6" id="KW-0539">Nucleus</keyword>
<comment type="subcellular location">
    <subcellularLocation>
        <location evidence="1 6">Nucleus</location>
    </subcellularLocation>
</comment>
<evidence type="ECO:0000256" key="4">
    <source>
        <dbReference type="ARBA" id="ARBA00023242"/>
    </source>
</evidence>
<dbReference type="PANTHER" id="PTHR21704">
    <property type="entry name" value="NIPPED-B-LIKE PROTEIN DELANGIN SCC2-RELATED"/>
    <property type="match status" value="1"/>
</dbReference>
<evidence type="ECO:0000313" key="11">
    <source>
        <dbReference type="Proteomes" id="UP000009022"/>
    </source>
</evidence>
<evidence type="ECO:0000256" key="5">
    <source>
        <dbReference type="ARBA" id="ARBA00023306"/>
    </source>
</evidence>
<dbReference type="GO" id="GO:0071169">
    <property type="term" value="P:establishment of protein localization to chromatin"/>
    <property type="evidence" value="ECO:0000318"/>
    <property type="project" value="GO_Central"/>
</dbReference>
<dbReference type="STRING" id="10228.B3S1Q2"/>
<dbReference type="RefSeq" id="XP_002114243.1">
    <property type="nucleotide sequence ID" value="XM_002114207.1"/>
</dbReference>
<dbReference type="PhylomeDB" id="B3S1Q2"/>
<keyword evidence="3 6" id="KW-0677">Repeat</keyword>
<dbReference type="FunFam" id="1.25.10.10:FF:001677">
    <property type="entry name" value="Nipped-B protein"/>
    <property type="match status" value="1"/>
</dbReference>
<feature type="domain" description="Sister chromatid cohesion C-terminal" evidence="9">
    <location>
        <begin position="1383"/>
        <end position="1414"/>
    </location>
</feature>
<dbReference type="CTD" id="6755456"/>
<evidence type="ECO:0000313" key="10">
    <source>
        <dbReference type="EMBL" id="EDV23333.1"/>
    </source>
</evidence>
<dbReference type="InterPro" id="IPR011989">
    <property type="entry name" value="ARM-like"/>
</dbReference>
<dbReference type="GO" id="GO:0034087">
    <property type="term" value="P:establishment of mitotic sister chromatid cohesion"/>
    <property type="evidence" value="ECO:0000318"/>
    <property type="project" value="GO_Central"/>
</dbReference>
<accession>B3S1Q2</accession>
<feature type="coiled-coil region" evidence="7">
    <location>
        <begin position="249"/>
        <end position="276"/>
    </location>
</feature>
<dbReference type="PANTHER" id="PTHR21704:SF18">
    <property type="entry name" value="NIPPED-B-LIKE PROTEIN"/>
    <property type="match status" value="1"/>
</dbReference>
<gene>
    <name evidence="10" type="ORF">TRIADDRAFT_57843</name>
</gene>
<keyword evidence="11" id="KW-1185">Reference proteome</keyword>
<dbReference type="KEGG" id="tad:TRIADDRAFT_57843"/>
<dbReference type="Proteomes" id="UP000009022">
    <property type="component" value="Unassembled WGS sequence"/>
</dbReference>
<dbReference type="Pfam" id="PF12830">
    <property type="entry name" value="Nipped-B_C"/>
    <property type="match status" value="2"/>
</dbReference>
<proteinExistence type="inferred from homology"/>
<evidence type="ECO:0000259" key="9">
    <source>
        <dbReference type="Pfam" id="PF12830"/>
    </source>
</evidence>
<dbReference type="HOGENOM" id="CLU_000763_2_1_1"/>
<dbReference type="CDD" id="cd23958">
    <property type="entry name" value="SCC2"/>
    <property type="match status" value="1"/>
</dbReference>
<evidence type="ECO:0000256" key="1">
    <source>
        <dbReference type="ARBA" id="ARBA00004123"/>
    </source>
</evidence>
<evidence type="ECO:0000256" key="7">
    <source>
        <dbReference type="SAM" id="Coils"/>
    </source>
</evidence>
<dbReference type="eggNOG" id="KOG1020">
    <property type="taxonomic scope" value="Eukaryota"/>
</dbReference>
<feature type="compositionally biased region" description="Polar residues" evidence="8">
    <location>
        <begin position="168"/>
        <end position="179"/>
    </location>
</feature>
<evidence type="ECO:0000256" key="6">
    <source>
        <dbReference type="RuleBase" id="RU364107"/>
    </source>
</evidence>
<evidence type="ECO:0000256" key="8">
    <source>
        <dbReference type="SAM" id="MobiDB-lite"/>
    </source>
</evidence>
<keyword evidence="7" id="KW-0175">Coiled coil</keyword>
<name>B3S1Q2_TRIAD</name>
<protein>
    <recommendedName>
        <fullName evidence="6">Nipped-B protein</fullName>
    </recommendedName>
</protein>
<dbReference type="InterPro" id="IPR033031">
    <property type="entry name" value="Scc2/Nipped-B"/>
</dbReference>
<dbReference type="GO" id="GO:0003682">
    <property type="term" value="F:chromatin binding"/>
    <property type="evidence" value="ECO:0000318"/>
    <property type="project" value="GO_Central"/>
</dbReference>
<dbReference type="GO" id="GO:0032116">
    <property type="term" value="C:SMC loading complex"/>
    <property type="evidence" value="ECO:0000250"/>
    <property type="project" value="UniProtKB"/>
</dbReference>
<keyword evidence="5 6" id="KW-0131">Cell cycle</keyword>
<dbReference type="SUPFAM" id="SSF48371">
    <property type="entry name" value="ARM repeat"/>
    <property type="match status" value="2"/>
</dbReference>
<dbReference type="InParanoid" id="B3S1Q2"/>
<dbReference type="InterPro" id="IPR024986">
    <property type="entry name" value="Nipped-B_C"/>
</dbReference>
<dbReference type="OrthoDB" id="418242at2759"/>
<sequence length="1595" mass="180734">MADYNAPASSYQSSSKALANTLIGPSTLIDLPSKLPVPQPIVPLCAANVGSAVNNNDVQQTWKFLENTTDGQITEKLGSDLLAVDVSHIQVKEQPSLGSVSDLRRPYSVYALEQRFPNLFSYRSSLTNPLPDGHNAHRYHLETSDESVQDVAPHQAVSESDSKDSTWKCETTSGTSDSENFVRPGPSSAKKSRKTSLKNKSDQESEYEGESTTYKRFVTLCEKITDYLKKKDESSSKKPDKLAVPLTVLSELSIEAARLKATNEAYEISLDDVEQVVKILLGIIRHGKCIESSVTEEPADDKEKKLWNYLKLEEIAASMEATVAVLHILTAKNMPKTLYADENIDSLIDIISYHQGRGKVSSPKNKLVNFIYRKTCEAVALLSELVQITTFTDTIIIQLSSIGISSFFVDNVKDLQRSALDLIRWTFKKYDKHRNVIIEDILSSLVKLPSNRTNLRCYNLGNGESIQIVSALILQLFHCMVKIPVLKNSDSKKKSTKGTGSKEPPEQPELIEEHIIGQSYESAVRNGQSFITQFFKKLVQCYVYMYHEFKEEIRSHLIPLYCVKDEEDRKVIFENFIQDLLITVDKPEWPSSELLLGIVGKCLAHTFTDKSNDIAVRTTSLEYFGLVAAHLRKRLISIEEIDLKALQSQISEISHESVIDDSNDILESVEYYFEKILIGQLYSESKDFPWYQPAVYFRIGRLLYETHKEIEKQFNESANLSANLSLEDSANIDEDNAIIESLKKKLSAVTIMCRLLIRGRWPKLTLSSEVLESMSQKVVSKRSLFSSFDTYLQHLLRMLYEPTIALRARALKCLTSIIGEDPNILRRKEVHQAVHARLLDTSVSVREAAVELTGKFMLTNIQLCEQYFEILIERILDTGISVRKRVIKVLKDLYTRFPAFEKNPEICVRILLRFNDDESVKDLVTKVFQHVWFSCDSKSGDEVKKVTDDLVNCVAICHDSALECLENLIRHMVKSSDFSSYSEAVTNSSKVILANLLESILKFEDQLVNISKNDEKADVKVVACFSTLLVFSKCFPQLVVDYAPRLQPYLSMKCSTKADAAILRTVPCILEYVLPLMQHPSKSFLADLEKDLMKLILIQGQTVVQNCISCLTVIVNEVTHNYDLVRDCLRKYIGLLRSVTNQELLLIESKLTSNKPRIMRALFVVGMLYKNFDMDLSSDSSELNKKSLNLFKFCYQLDSAFELFLAFCQCEDGEVLLKAFTGIGSLCVRYPKLLMHKKLSEKYKKVLNSRKSSTKLMCQVLKNIEHYLIEEDKRTQKAEDTWKKSNSNKNLGQLGDARSSLASKIVQHYANEVLEASTNSESEIRNSSLNVILRILRDGLMHPIKCVPYLITLSTDPQKSTKILAEKQLSTLASDYLNFVQGKEIEYLLYIAGNLAYFPYNIQDEPLFLIHQLDLTLSVMGTNLLDAVGKTFQFEDSEEDLDSSSVDALKVEFSNGDFDYRRFIYPTLSCLLLIQLRDHLKSLYSISESKCIGYSPSDNAKVNDKSLTRRNADLFDPRNVIENMKNQAEPAIAVKLYLQLKSAIATTHNKDYDDGCDAMLSIAEGEEDIKEGVRFGFTINKYSCHEKMLSQTFLE</sequence>
<dbReference type="GO" id="GO:0061775">
    <property type="term" value="F:cohesin loader activity"/>
    <property type="evidence" value="ECO:0007669"/>
    <property type="project" value="InterPro"/>
</dbReference>
<dbReference type="OMA" id="SANFKDR"/>
<feature type="domain" description="Sister chromatid cohesion C-terminal" evidence="9">
    <location>
        <begin position="1302"/>
        <end position="1382"/>
    </location>
</feature>
<dbReference type="GO" id="GO:0090694">
    <property type="term" value="C:Scc2-Scc4 cohesin loading complex"/>
    <property type="evidence" value="ECO:0000318"/>
    <property type="project" value="GO_Central"/>
</dbReference>
<dbReference type="GO" id="GO:0140588">
    <property type="term" value="P:chromatin looping"/>
    <property type="evidence" value="ECO:0007669"/>
    <property type="project" value="InterPro"/>
</dbReference>
<dbReference type="GeneID" id="6755456"/>
<dbReference type="GO" id="GO:1990414">
    <property type="term" value="P:replication-born double-strand break repair via sister chromatid exchange"/>
    <property type="evidence" value="ECO:0000318"/>
    <property type="project" value="GO_Central"/>
</dbReference>
<evidence type="ECO:0000256" key="3">
    <source>
        <dbReference type="ARBA" id="ARBA00022737"/>
    </source>
</evidence>
<dbReference type="GO" id="GO:0010468">
    <property type="term" value="P:regulation of gene expression"/>
    <property type="evidence" value="ECO:0007669"/>
    <property type="project" value="InterPro"/>
</dbReference>
<feature type="region of interest" description="Disordered" evidence="8">
    <location>
        <begin position="143"/>
        <end position="209"/>
    </location>
</feature>
<dbReference type="Pfam" id="PF12765">
    <property type="entry name" value="Cohesin_HEAT"/>
    <property type="match status" value="1"/>
</dbReference>
<evidence type="ECO:0000256" key="2">
    <source>
        <dbReference type="ARBA" id="ARBA00009252"/>
    </source>
</evidence>
<comment type="similarity">
    <text evidence="2 6">Belongs to the SCC2/Nipped-B family.</text>
</comment>
<dbReference type="InterPro" id="IPR016024">
    <property type="entry name" value="ARM-type_fold"/>
</dbReference>
<dbReference type="Gene3D" id="1.25.10.10">
    <property type="entry name" value="Leucine-rich Repeat Variant"/>
    <property type="match status" value="1"/>
</dbReference>
<dbReference type="InterPro" id="IPR026003">
    <property type="entry name" value="Cohesin_HEAT"/>
</dbReference>
<dbReference type="GO" id="GO:0034088">
    <property type="term" value="P:maintenance of mitotic sister chromatid cohesion"/>
    <property type="evidence" value="ECO:0000250"/>
    <property type="project" value="UniProtKB"/>
</dbReference>
<dbReference type="EMBL" id="DS985247">
    <property type="protein sequence ID" value="EDV23333.1"/>
    <property type="molecule type" value="Genomic_DNA"/>
</dbReference>
<reference evidence="10 11" key="1">
    <citation type="journal article" date="2008" name="Nature">
        <title>The Trichoplax genome and the nature of placozoans.</title>
        <authorList>
            <person name="Srivastava M."/>
            <person name="Begovic E."/>
            <person name="Chapman J."/>
            <person name="Putnam N.H."/>
            <person name="Hellsten U."/>
            <person name="Kawashima T."/>
            <person name="Kuo A."/>
            <person name="Mitros T."/>
            <person name="Salamov A."/>
            <person name="Carpenter M.L."/>
            <person name="Signorovitch A.Y."/>
            <person name="Moreno M.A."/>
            <person name="Kamm K."/>
            <person name="Grimwood J."/>
            <person name="Schmutz J."/>
            <person name="Shapiro H."/>
            <person name="Grigoriev I.V."/>
            <person name="Buss L.W."/>
            <person name="Schierwater B."/>
            <person name="Dellaporta S.L."/>
            <person name="Rokhsar D.S."/>
        </authorList>
    </citation>
    <scope>NUCLEOTIDE SEQUENCE [LARGE SCALE GENOMIC DNA]</scope>
    <source>
        <strain evidence="10 11">Grell-BS-1999</strain>
    </source>
</reference>
<organism evidence="10 11">
    <name type="scientific">Trichoplax adhaerens</name>
    <name type="common">Trichoplax reptans</name>
    <dbReference type="NCBI Taxonomy" id="10228"/>
    <lineage>
        <taxon>Eukaryota</taxon>
        <taxon>Metazoa</taxon>
        <taxon>Placozoa</taxon>
        <taxon>Uniplacotomia</taxon>
        <taxon>Trichoplacea</taxon>
        <taxon>Trichoplacidae</taxon>
        <taxon>Trichoplax</taxon>
    </lineage>
</organism>